<feature type="region of interest" description="Disordered" evidence="1">
    <location>
        <begin position="762"/>
        <end position="810"/>
    </location>
</feature>
<gene>
    <name evidence="4" type="ORF">Pla22_44180</name>
</gene>
<keyword evidence="2" id="KW-0732">Signal</keyword>
<organism evidence="4 5">
    <name type="scientific">Rubripirellula amarantea</name>
    <dbReference type="NCBI Taxonomy" id="2527999"/>
    <lineage>
        <taxon>Bacteria</taxon>
        <taxon>Pseudomonadati</taxon>
        <taxon>Planctomycetota</taxon>
        <taxon>Planctomycetia</taxon>
        <taxon>Pirellulales</taxon>
        <taxon>Pirellulaceae</taxon>
        <taxon>Rubripirellula</taxon>
    </lineage>
</organism>
<dbReference type="InterPro" id="IPR007280">
    <property type="entry name" value="Peptidase_C_arc/bac"/>
</dbReference>
<feature type="signal peptide" evidence="2">
    <location>
        <begin position="1"/>
        <end position="22"/>
    </location>
</feature>
<dbReference type="Gene3D" id="2.60.120.380">
    <property type="match status" value="2"/>
</dbReference>
<keyword evidence="5" id="KW-1185">Reference proteome</keyword>
<comment type="caution">
    <text evidence="4">The sequence shown here is derived from an EMBL/GenBank/DDBJ whole genome shotgun (WGS) entry which is preliminary data.</text>
</comment>
<evidence type="ECO:0000313" key="4">
    <source>
        <dbReference type="EMBL" id="TWT49226.1"/>
    </source>
</evidence>
<feature type="compositionally biased region" description="Basic and acidic residues" evidence="1">
    <location>
        <begin position="773"/>
        <end position="803"/>
    </location>
</feature>
<accession>A0A5C5WE29</accession>
<name>A0A5C5WE29_9BACT</name>
<sequence precursor="true">MLIVHRYLLAALSVVCTTSAFASFPVVSRSEPLGAVRGEEATFTFHGTRLGDAHSAIADLPGIEILEVKAVDGKKATVKIKSDPNLAPGLYPIRLVTQSGISNIRLVGIGAMPVVQEVEPNDSFDSPQAIEMNTTVEGVVNREDLDHYSVDLKAGDQLNVEIEGIRLTYSLNNQRILDPFIAILDEGRFEVATSDDSSLLGQDGVCTFTAEKDGRYTVLVRESSFGGDPTNGYRLHVGNFPRPIATFPGGGVPGEVLVTKLHSLDGSESETSVTLPSASSDRFPVITETESGISPSPNWIRVNPLPVVMETEPNNDHTKAPEFEVPAAFCGVLQEPGDFDNFAWQCKKGEKYRIQVYARGLLRSPVDAVMNLFAPDNKHLVSSDDVGVARDPFVEFTAAVDGRHTLRIYDHLRGGSPLHHYRIEVEKATPTFHLTLKELRRDEAGMACVPVGGQTAIMAQVARKGYNDEINIEIEGLPAGVEAKTFAIPQGRAEIPVFLSAAADAQPTASLFRLVGKGSEKHPDVVGTFGQNHKLVLGQNRRALFEYETEKAAVAITEKAPFKIELTQPQTPIVREGSKNLRVTITRDEGFDKEVRIRTLYNPPGIGVNNSLKIAADKNEVDIPITANGGAAIGSWPIILMANYPAAHGSADIATPVINLDVQDLYFKYEFPRVAAELGTDAIVSVKLTVARPYEGDAEVQLVGLPNGVTSPEPIQKITPESTVINFPIKVAADAKVGTHKTLVCIARVKVGEETIVQTTGTGEIRIDAPLPPKKDAPAPEPKPEVKAPAKPAEPKPLSRLEQLRQMTGK</sequence>
<proteinExistence type="predicted"/>
<dbReference type="RefSeq" id="WP_146516774.1">
    <property type="nucleotide sequence ID" value="NZ_SJPI01000003.1"/>
</dbReference>
<dbReference type="OrthoDB" id="237792at2"/>
<evidence type="ECO:0000259" key="3">
    <source>
        <dbReference type="Pfam" id="PF04151"/>
    </source>
</evidence>
<dbReference type="Proteomes" id="UP000316598">
    <property type="component" value="Unassembled WGS sequence"/>
</dbReference>
<evidence type="ECO:0000256" key="2">
    <source>
        <dbReference type="SAM" id="SignalP"/>
    </source>
</evidence>
<dbReference type="EMBL" id="SJPI01000003">
    <property type="protein sequence ID" value="TWT49226.1"/>
    <property type="molecule type" value="Genomic_DNA"/>
</dbReference>
<feature type="domain" description="Peptidase C-terminal archaeal/bacterial" evidence="3">
    <location>
        <begin position="145"/>
        <end position="221"/>
    </location>
</feature>
<dbReference type="SUPFAM" id="SSF89260">
    <property type="entry name" value="Collagen-binding domain"/>
    <property type="match status" value="1"/>
</dbReference>
<reference evidence="4 5" key="1">
    <citation type="submission" date="2019-02" db="EMBL/GenBank/DDBJ databases">
        <title>Deep-cultivation of Planctomycetes and their phenomic and genomic characterization uncovers novel biology.</title>
        <authorList>
            <person name="Wiegand S."/>
            <person name="Jogler M."/>
            <person name="Boedeker C."/>
            <person name="Pinto D."/>
            <person name="Vollmers J."/>
            <person name="Rivas-Marin E."/>
            <person name="Kohn T."/>
            <person name="Peeters S.H."/>
            <person name="Heuer A."/>
            <person name="Rast P."/>
            <person name="Oberbeckmann S."/>
            <person name="Bunk B."/>
            <person name="Jeske O."/>
            <person name="Meyerdierks A."/>
            <person name="Storesund J.E."/>
            <person name="Kallscheuer N."/>
            <person name="Luecker S."/>
            <person name="Lage O.M."/>
            <person name="Pohl T."/>
            <person name="Merkel B.J."/>
            <person name="Hornburger P."/>
            <person name="Mueller R.-W."/>
            <person name="Bruemmer F."/>
            <person name="Labrenz M."/>
            <person name="Spormann A.M."/>
            <person name="Op Den Camp H."/>
            <person name="Overmann J."/>
            <person name="Amann R."/>
            <person name="Jetten M.S.M."/>
            <person name="Mascher T."/>
            <person name="Medema M.H."/>
            <person name="Devos D.P."/>
            <person name="Kaster A.-K."/>
            <person name="Ovreas L."/>
            <person name="Rohde M."/>
            <person name="Galperin M.Y."/>
            <person name="Jogler C."/>
        </authorList>
    </citation>
    <scope>NUCLEOTIDE SEQUENCE [LARGE SCALE GENOMIC DNA]</scope>
    <source>
        <strain evidence="4 5">Pla22</strain>
    </source>
</reference>
<dbReference type="AlphaFoldDB" id="A0A5C5WE29"/>
<feature type="chain" id="PRO_5022712865" description="Peptidase C-terminal archaeal/bacterial domain-containing protein" evidence="2">
    <location>
        <begin position="23"/>
        <end position="810"/>
    </location>
</feature>
<evidence type="ECO:0000256" key="1">
    <source>
        <dbReference type="SAM" id="MobiDB-lite"/>
    </source>
</evidence>
<dbReference type="Pfam" id="PF04151">
    <property type="entry name" value="PPC"/>
    <property type="match status" value="1"/>
</dbReference>
<evidence type="ECO:0000313" key="5">
    <source>
        <dbReference type="Proteomes" id="UP000316598"/>
    </source>
</evidence>
<protein>
    <recommendedName>
        <fullName evidence="3">Peptidase C-terminal archaeal/bacterial domain-containing protein</fullName>
    </recommendedName>
</protein>